<dbReference type="Gene3D" id="2.30.140.50">
    <property type="entry name" value="Protein of unknown function DUF2790"/>
    <property type="match status" value="1"/>
</dbReference>
<dbReference type="Proteomes" id="UP000077752">
    <property type="component" value="Unassembled WGS sequence"/>
</dbReference>
<feature type="signal peptide" evidence="1">
    <location>
        <begin position="1"/>
        <end position="19"/>
    </location>
</feature>
<evidence type="ECO:0000313" key="2">
    <source>
        <dbReference type="EMBL" id="OAI86377.1"/>
    </source>
</evidence>
<proteinExistence type="predicted"/>
<protein>
    <recommendedName>
        <fullName evidence="4">DUF2790 domain-containing protein</fullName>
    </recommendedName>
</protein>
<sequence>MKLRLLVPLVLLLPVTALASQQGVVQYHYGMHLDVAKVLNIQKPAQDPQCKVVNAVMTYLDSSGQVQKLGYRMLSDSCTEQG</sequence>
<evidence type="ECO:0008006" key="4">
    <source>
        <dbReference type="Google" id="ProtNLM"/>
    </source>
</evidence>
<organism evidence="2 3">
    <name type="scientific">Pseudomonas putida</name>
    <name type="common">Arthrobacter siderocapsulatus</name>
    <dbReference type="NCBI Taxonomy" id="303"/>
    <lineage>
        <taxon>Bacteria</taxon>
        <taxon>Pseudomonadati</taxon>
        <taxon>Pseudomonadota</taxon>
        <taxon>Gammaproteobacteria</taxon>
        <taxon>Pseudomonadales</taxon>
        <taxon>Pseudomonadaceae</taxon>
        <taxon>Pseudomonas</taxon>
    </lineage>
</organism>
<name>A0A177SFV0_PSEPU</name>
<accession>A0A177SFV0</accession>
<gene>
    <name evidence="2" type="ORF">AYO28_01425</name>
</gene>
<evidence type="ECO:0000313" key="3">
    <source>
        <dbReference type="Proteomes" id="UP000077752"/>
    </source>
</evidence>
<dbReference type="AlphaFoldDB" id="A0A177SFV0"/>
<dbReference type="Pfam" id="PF10976">
    <property type="entry name" value="DUF2790"/>
    <property type="match status" value="1"/>
</dbReference>
<dbReference type="EMBL" id="LUCV01000040">
    <property type="protein sequence ID" value="OAI86377.1"/>
    <property type="molecule type" value="Genomic_DNA"/>
</dbReference>
<comment type="caution">
    <text evidence="2">The sequence shown here is derived from an EMBL/GenBank/DDBJ whole genome shotgun (WGS) entry which is preliminary data.</text>
</comment>
<evidence type="ECO:0000256" key="1">
    <source>
        <dbReference type="SAM" id="SignalP"/>
    </source>
</evidence>
<feature type="chain" id="PRO_5008073567" description="DUF2790 domain-containing protein" evidence="1">
    <location>
        <begin position="20"/>
        <end position="82"/>
    </location>
</feature>
<keyword evidence="1" id="KW-0732">Signal</keyword>
<dbReference type="RefSeq" id="WP_064304214.1">
    <property type="nucleotide sequence ID" value="NZ_LUCV01000040.1"/>
</dbReference>
<dbReference type="InterPro" id="IPR021245">
    <property type="entry name" value="DUF2790"/>
</dbReference>
<reference evidence="2 3" key="1">
    <citation type="submission" date="2016-03" db="EMBL/GenBank/DDBJ databases">
        <title>Draft Genome Assembly of Pseudomonas putida strain CBF10-2.</title>
        <authorList>
            <person name="Iyer R.S."/>
            <person name="Damania A."/>
        </authorList>
    </citation>
    <scope>NUCLEOTIDE SEQUENCE [LARGE SCALE GENOMIC DNA]</scope>
    <source>
        <strain evidence="2 3">CBF10-2</strain>
    </source>
</reference>